<dbReference type="KEGG" id="acel:acsn021_08020"/>
<dbReference type="RefSeq" id="WP_184095175.1">
    <property type="nucleotide sequence ID" value="NZ_AP023367.1"/>
</dbReference>
<protein>
    <submittedName>
        <fullName evidence="1">Uncharacterized protein</fullName>
    </submittedName>
</protein>
<dbReference type="Proteomes" id="UP000515561">
    <property type="component" value="Chromosome"/>
</dbReference>
<evidence type="ECO:0000313" key="1">
    <source>
        <dbReference type="EMBL" id="BCJ93233.1"/>
    </source>
</evidence>
<organism evidence="1 2">
    <name type="scientific">Anaerocolumna cellulosilytica</name>
    <dbReference type="NCBI Taxonomy" id="433286"/>
    <lineage>
        <taxon>Bacteria</taxon>
        <taxon>Bacillati</taxon>
        <taxon>Bacillota</taxon>
        <taxon>Clostridia</taxon>
        <taxon>Lachnospirales</taxon>
        <taxon>Lachnospiraceae</taxon>
        <taxon>Anaerocolumna</taxon>
    </lineage>
</organism>
<dbReference type="EMBL" id="AP023367">
    <property type="protein sequence ID" value="BCJ93233.1"/>
    <property type="molecule type" value="Genomic_DNA"/>
</dbReference>
<dbReference type="Gene3D" id="3.55.50.10">
    <property type="entry name" value="Baseplate protein-like domains"/>
    <property type="match status" value="1"/>
</dbReference>
<gene>
    <name evidence="1" type="ORF">acsn021_08020</name>
</gene>
<sequence length="475" mass="54303">MKYENLQIKLPFEVLQIHSISFDAKLNKHSLCCIEALIEEDKAEEYFRQDNYGKSMKVSTPDEVIFAGKCRKLRILYRDHSAILEVQAVSYTYELDIREHSRVFMDTGMTYKELIQSVLQPYGRAECVNTPQKEAKLEQVIVQYKETDWEFLKRIGSHFGRVLVADSKEKAIRFYFGLPDKNIPIESQNTVKKSIADFYAFRNRKSLSNEKTNQNHFLRWSVESKQYIPLGMQLIFEGKKAAVTKIHMKSKQGEVIYNYSLQIVSGIKKSYQSNSKIKGVSLEAIVKKVHKNSMQVHFCMGDAYDDKEGNAWFPYVRETGDFYYMPASESKVHIYFPTEHEEMAYVTHCLHTADKAAPNYNRIAEPANKSLSTKEGQALLLTKDAITVSGNQENQVQLTLGKNGTVSVKGKTITLQSTQTFHLGNPKPYHVVSNKGKVKSIEISAKKEIILSSGAGQMIELRDEAHMYGIVRINE</sequence>
<name>A0A6S6QPD3_9FIRM</name>
<accession>A0A6S6QPD3</accession>
<dbReference type="AlphaFoldDB" id="A0A6S6QPD3"/>
<evidence type="ECO:0000313" key="2">
    <source>
        <dbReference type="Proteomes" id="UP000515561"/>
    </source>
</evidence>
<proteinExistence type="predicted"/>
<dbReference type="SUPFAM" id="SSF69279">
    <property type="entry name" value="Phage tail proteins"/>
    <property type="match status" value="1"/>
</dbReference>
<reference evidence="1 2" key="1">
    <citation type="journal article" date="2016" name="Int. J. Syst. Evol. Microbiol.">
        <title>Descriptions of Anaerotaenia torta gen. nov., sp. nov. and Anaerocolumna cellulosilytica gen. nov., sp. nov. isolated from a methanogenic reactor of cattle waste.</title>
        <authorList>
            <person name="Uek A."/>
            <person name="Ohtaki Y."/>
            <person name="Kaku N."/>
            <person name="Ueki K."/>
        </authorList>
    </citation>
    <scope>NUCLEOTIDE SEQUENCE [LARGE SCALE GENOMIC DNA]</scope>
    <source>
        <strain evidence="1 2">SN021</strain>
    </source>
</reference>
<keyword evidence="2" id="KW-1185">Reference proteome</keyword>